<comment type="caution">
    <text evidence="1">The sequence shown here is derived from an EMBL/GenBank/DDBJ whole genome shotgun (WGS) entry which is preliminary data.</text>
</comment>
<dbReference type="Proteomes" id="UP000321769">
    <property type="component" value="Unassembled WGS sequence"/>
</dbReference>
<dbReference type="SUPFAM" id="SSF141694">
    <property type="entry name" value="AF2212/PG0164-like"/>
    <property type="match status" value="1"/>
</dbReference>
<organism evidence="1 2">
    <name type="scientific">Aeromicrobium flavum</name>
    <dbReference type="NCBI Taxonomy" id="416568"/>
    <lineage>
        <taxon>Bacteria</taxon>
        <taxon>Bacillati</taxon>
        <taxon>Actinomycetota</taxon>
        <taxon>Actinomycetes</taxon>
        <taxon>Propionibacteriales</taxon>
        <taxon>Nocardioidaceae</taxon>
        <taxon>Aeromicrobium</taxon>
    </lineage>
</organism>
<protein>
    <recommendedName>
        <fullName evidence="3">DUF1905 domain-containing protein</fullName>
    </recommendedName>
</protein>
<dbReference type="InterPro" id="IPR037079">
    <property type="entry name" value="AF2212/PG0164-like_sf"/>
</dbReference>
<name>A0A512HUH4_9ACTN</name>
<dbReference type="Gene3D" id="2.40.30.100">
    <property type="entry name" value="AF2212/PG0164-like"/>
    <property type="match status" value="1"/>
</dbReference>
<evidence type="ECO:0008006" key="3">
    <source>
        <dbReference type="Google" id="ProtNLM"/>
    </source>
</evidence>
<dbReference type="Pfam" id="PF08922">
    <property type="entry name" value="DUF1905"/>
    <property type="match status" value="1"/>
</dbReference>
<proteinExistence type="predicted"/>
<evidence type="ECO:0000313" key="2">
    <source>
        <dbReference type="Proteomes" id="UP000321769"/>
    </source>
</evidence>
<accession>A0A512HUH4</accession>
<dbReference type="EMBL" id="BJZQ01000005">
    <property type="protein sequence ID" value="GEO89099.1"/>
    <property type="molecule type" value="Genomic_DNA"/>
</dbReference>
<evidence type="ECO:0000313" key="1">
    <source>
        <dbReference type="EMBL" id="GEO89099.1"/>
    </source>
</evidence>
<keyword evidence="2" id="KW-1185">Reference proteome</keyword>
<dbReference type="AlphaFoldDB" id="A0A512HUH4"/>
<dbReference type="RefSeq" id="WP_222593428.1">
    <property type="nucleotide sequence ID" value="NZ_BAAAYQ010000001.1"/>
</dbReference>
<gene>
    <name evidence="1" type="ORF">AFL01nite_14260</name>
</gene>
<reference evidence="1 2" key="1">
    <citation type="submission" date="2019-07" db="EMBL/GenBank/DDBJ databases">
        <title>Whole genome shotgun sequence of Aeromicrobium flavum NBRC 107625.</title>
        <authorList>
            <person name="Hosoyama A."/>
            <person name="Uohara A."/>
            <person name="Ohji S."/>
            <person name="Ichikawa N."/>
        </authorList>
    </citation>
    <scope>NUCLEOTIDE SEQUENCE [LARGE SCALE GENOMIC DNA]</scope>
    <source>
        <strain evidence="1 2">NBRC 107625</strain>
    </source>
</reference>
<sequence length="95" mass="10877">MFEFEATLWRWRDEGTWHFLTLPEDVTDEIDELIPHKAGFGSVKVEVTVGASTWRTSVFPSKELATFILPVKKAVRQAEGCGEGDRIRVRLRVET</sequence>
<dbReference type="InterPro" id="IPR015018">
    <property type="entry name" value="DUF1905"/>
</dbReference>